<dbReference type="InterPro" id="IPR035965">
    <property type="entry name" value="PAS-like_dom_sf"/>
</dbReference>
<gene>
    <name evidence="5" type="ORF">ETQ85_20420</name>
</gene>
<dbReference type="OrthoDB" id="9813903at2"/>
<proteinExistence type="predicted"/>
<dbReference type="CDD" id="cd00130">
    <property type="entry name" value="PAS"/>
    <property type="match status" value="1"/>
</dbReference>
<name>A0A6C2CK07_9RHOO</name>
<dbReference type="InterPro" id="IPR000014">
    <property type="entry name" value="PAS"/>
</dbReference>
<organism evidence="5 6">
    <name type="scientific">Zoogloea oleivorans</name>
    <dbReference type="NCBI Taxonomy" id="1552750"/>
    <lineage>
        <taxon>Bacteria</taxon>
        <taxon>Pseudomonadati</taxon>
        <taxon>Pseudomonadota</taxon>
        <taxon>Betaproteobacteria</taxon>
        <taxon>Rhodocyclales</taxon>
        <taxon>Zoogloeaceae</taxon>
        <taxon>Zoogloea</taxon>
    </lineage>
</organism>
<dbReference type="SMART" id="SM00267">
    <property type="entry name" value="GGDEF"/>
    <property type="match status" value="1"/>
</dbReference>
<dbReference type="PROSITE" id="PS50887">
    <property type="entry name" value="GGDEF"/>
    <property type="match status" value="1"/>
</dbReference>
<dbReference type="NCBIfam" id="TIGR00229">
    <property type="entry name" value="sensory_box"/>
    <property type="match status" value="1"/>
</dbReference>
<dbReference type="Gene3D" id="3.30.70.270">
    <property type="match status" value="1"/>
</dbReference>
<keyword evidence="1" id="KW-0472">Membrane</keyword>
<dbReference type="InterPro" id="IPR029787">
    <property type="entry name" value="Nucleotide_cyclase"/>
</dbReference>
<evidence type="ECO:0000259" key="3">
    <source>
        <dbReference type="PROSITE" id="PS50113"/>
    </source>
</evidence>
<evidence type="ECO:0000256" key="1">
    <source>
        <dbReference type="SAM" id="Phobius"/>
    </source>
</evidence>
<protein>
    <submittedName>
        <fullName evidence="5">Diguanylate cyclase</fullName>
    </submittedName>
</protein>
<comment type="caution">
    <text evidence="5">The sequence shown here is derived from an EMBL/GenBank/DDBJ whole genome shotgun (WGS) entry which is preliminary data.</text>
</comment>
<dbReference type="AlphaFoldDB" id="A0A6C2CK07"/>
<dbReference type="InterPro" id="IPR015168">
    <property type="entry name" value="SsuA/THI5"/>
</dbReference>
<dbReference type="InterPro" id="IPR000160">
    <property type="entry name" value="GGDEF_dom"/>
</dbReference>
<dbReference type="PANTHER" id="PTHR46663:SF3">
    <property type="entry name" value="SLL0267 PROTEIN"/>
    <property type="match status" value="1"/>
</dbReference>
<dbReference type="InterPro" id="IPR000700">
    <property type="entry name" value="PAS-assoc_C"/>
</dbReference>
<feature type="domain" description="GGDEF" evidence="4">
    <location>
        <begin position="597"/>
        <end position="730"/>
    </location>
</feature>
<dbReference type="CDD" id="cd01949">
    <property type="entry name" value="GGDEF"/>
    <property type="match status" value="1"/>
</dbReference>
<dbReference type="PANTHER" id="PTHR46663">
    <property type="entry name" value="DIGUANYLATE CYCLASE DGCT-RELATED"/>
    <property type="match status" value="1"/>
</dbReference>
<dbReference type="SUPFAM" id="SSF55785">
    <property type="entry name" value="PYP-like sensor domain (PAS domain)"/>
    <property type="match status" value="1"/>
</dbReference>
<keyword evidence="1" id="KW-0812">Transmembrane</keyword>
<dbReference type="Pfam" id="PF00990">
    <property type="entry name" value="GGDEF"/>
    <property type="match status" value="1"/>
</dbReference>
<dbReference type="Proteomes" id="UP000389128">
    <property type="component" value="Unassembled WGS sequence"/>
</dbReference>
<dbReference type="Pfam" id="PF09084">
    <property type="entry name" value="NMT1"/>
    <property type="match status" value="1"/>
</dbReference>
<dbReference type="Pfam" id="PF08447">
    <property type="entry name" value="PAS_3"/>
    <property type="match status" value="1"/>
</dbReference>
<dbReference type="GO" id="GO:0003824">
    <property type="term" value="F:catalytic activity"/>
    <property type="evidence" value="ECO:0007669"/>
    <property type="project" value="UniProtKB-ARBA"/>
</dbReference>
<keyword evidence="1" id="KW-1133">Transmembrane helix</keyword>
<dbReference type="SUPFAM" id="SSF53850">
    <property type="entry name" value="Periplasmic binding protein-like II"/>
    <property type="match status" value="1"/>
</dbReference>
<feature type="transmembrane region" description="Helical" evidence="1">
    <location>
        <begin position="389"/>
        <end position="407"/>
    </location>
</feature>
<dbReference type="EMBL" id="SDKK01000024">
    <property type="protein sequence ID" value="TYC53956.1"/>
    <property type="molecule type" value="Genomic_DNA"/>
</dbReference>
<dbReference type="NCBIfam" id="TIGR00254">
    <property type="entry name" value="GGDEF"/>
    <property type="match status" value="1"/>
</dbReference>
<dbReference type="PROSITE" id="PS50112">
    <property type="entry name" value="PAS"/>
    <property type="match status" value="1"/>
</dbReference>
<dbReference type="InterPro" id="IPR013655">
    <property type="entry name" value="PAS_fold_3"/>
</dbReference>
<accession>A0A6C2CK07</accession>
<dbReference type="FunFam" id="3.30.70.270:FF:000001">
    <property type="entry name" value="Diguanylate cyclase domain protein"/>
    <property type="match status" value="1"/>
</dbReference>
<keyword evidence="6" id="KW-1185">Reference proteome</keyword>
<dbReference type="PROSITE" id="PS50113">
    <property type="entry name" value="PAC"/>
    <property type="match status" value="1"/>
</dbReference>
<dbReference type="SMART" id="SM00091">
    <property type="entry name" value="PAS"/>
    <property type="match status" value="1"/>
</dbReference>
<feature type="domain" description="PAC" evidence="3">
    <location>
        <begin position="510"/>
        <end position="565"/>
    </location>
</feature>
<feature type="domain" description="PAS" evidence="2">
    <location>
        <begin position="431"/>
        <end position="502"/>
    </location>
</feature>
<evidence type="ECO:0000259" key="2">
    <source>
        <dbReference type="PROSITE" id="PS50112"/>
    </source>
</evidence>
<dbReference type="InterPro" id="IPR052163">
    <property type="entry name" value="DGC-Regulatory_Protein"/>
</dbReference>
<sequence>MFPVSVVFLVREVAGAPPTIPAAQRFRLKKIMIRRHRAGQGLGILKIHSHILCPAMPPIHWVPIAASACLAKCLTALLFGFFSASVLAQVPVTLQLKWTHGFQFAGYYAALEKGFYREAGLDVRLEEASPGMDVVGQVLAGKADFGVGTSGLLIARKAGQPVVVLAAIFQHSPLVLITRRDSATQSIHDLVGKRVMIERGADELVAYLRREQILLDRLTSLEHSFKPQDLIDGQVDAISAYSSNEPFYLDQARQDYLVFSPRSAGIDFYGDNLFTSQMLLKTQPERVRAFREASLRGWRYAMDHPEEVAVLIHERYSAAHSLDFYLFEAREMRPLIRPELVEIGYMSLGRWQHIADTYADLGMLPRDFDFRGFVYADDASADLDGLRIYLGWALALIAIVMAVAAYIHRINRRLHRSAAQTREAAEELRASEEKYRVLTETMKDVVWTLDAETLRYLYVSPSIERLRGYTPDEVIATSLDTAIKPQDVENVRSLIRQRVEAFLADPDAAPRFYTEIFEQPCKDGGSVWTEVVTTYSRNPRSGRVELHGVTRDITERRASQERIAYMAEHDILTDLPNRALLSDRLRQALVVSRRNLHRVGLLYIDLDRFKPINDVHGHAVGDLLLQEAAQRMRACVRESDTVGRFGGDEFVVLLPEIDCAEDALHVAEKIRNALREPFDLAGLHLEVSSSIGIAIYPDDGMDDASLLVNADRAMYEAKRGGRDRVVLFDCVAG</sequence>
<dbReference type="Gene3D" id="3.40.190.10">
    <property type="entry name" value="Periplasmic binding protein-like II"/>
    <property type="match status" value="2"/>
</dbReference>
<evidence type="ECO:0000259" key="4">
    <source>
        <dbReference type="PROSITE" id="PS50887"/>
    </source>
</evidence>
<reference evidence="5 6" key="1">
    <citation type="submission" date="2019-01" db="EMBL/GenBank/DDBJ databases">
        <title>Zoogloea oleivorans genome sequencing and assembly.</title>
        <authorList>
            <person name="Tancsics A."/>
            <person name="Farkas M."/>
            <person name="Kriszt B."/>
            <person name="Maroti G."/>
            <person name="Horvath B."/>
        </authorList>
    </citation>
    <scope>NUCLEOTIDE SEQUENCE [LARGE SCALE GENOMIC DNA]</scope>
    <source>
        <strain evidence="5 6">Buc</strain>
    </source>
</reference>
<dbReference type="SUPFAM" id="SSF55073">
    <property type="entry name" value="Nucleotide cyclase"/>
    <property type="match status" value="1"/>
</dbReference>
<evidence type="ECO:0000313" key="5">
    <source>
        <dbReference type="EMBL" id="TYC53956.1"/>
    </source>
</evidence>
<dbReference type="Gene3D" id="3.30.450.20">
    <property type="entry name" value="PAS domain"/>
    <property type="match status" value="1"/>
</dbReference>
<evidence type="ECO:0000313" key="6">
    <source>
        <dbReference type="Proteomes" id="UP000389128"/>
    </source>
</evidence>
<dbReference type="InterPro" id="IPR043128">
    <property type="entry name" value="Rev_trsase/Diguanyl_cyclase"/>
</dbReference>